<feature type="compositionally biased region" description="Basic and acidic residues" evidence="1">
    <location>
        <begin position="602"/>
        <end position="611"/>
    </location>
</feature>
<feature type="compositionally biased region" description="Acidic residues" evidence="1">
    <location>
        <begin position="504"/>
        <end position="517"/>
    </location>
</feature>
<keyword evidence="2" id="KW-0812">Transmembrane</keyword>
<feature type="compositionally biased region" description="Acidic residues" evidence="1">
    <location>
        <begin position="397"/>
        <end position="411"/>
    </location>
</feature>
<feature type="transmembrane region" description="Helical" evidence="2">
    <location>
        <begin position="85"/>
        <end position="105"/>
    </location>
</feature>
<keyword evidence="4" id="KW-1185">Reference proteome</keyword>
<dbReference type="EMBL" id="CAKOGP040002302">
    <property type="protein sequence ID" value="CAJ1966610.1"/>
    <property type="molecule type" value="Genomic_DNA"/>
</dbReference>
<reference evidence="3" key="1">
    <citation type="submission" date="2023-08" db="EMBL/GenBank/DDBJ databases">
        <authorList>
            <person name="Audoor S."/>
            <person name="Bilcke G."/>
        </authorList>
    </citation>
    <scope>NUCLEOTIDE SEQUENCE</scope>
</reference>
<feature type="transmembrane region" description="Helical" evidence="2">
    <location>
        <begin position="51"/>
        <end position="78"/>
    </location>
</feature>
<name>A0AAD2JP90_9STRA</name>
<evidence type="ECO:0000256" key="1">
    <source>
        <dbReference type="SAM" id="MobiDB-lite"/>
    </source>
</evidence>
<feature type="region of interest" description="Disordered" evidence="1">
    <location>
        <begin position="384"/>
        <end position="611"/>
    </location>
</feature>
<dbReference type="Proteomes" id="UP001295423">
    <property type="component" value="Unassembled WGS sequence"/>
</dbReference>
<organism evidence="3 4">
    <name type="scientific">Cylindrotheca closterium</name>
    <dbReference type="NCBI Taxonomy" id="2856"/>
    <lineage>
        <taxon>Eukaryota</taxon>
        <taxon>Sar</taxon>
        <taxon>Stramenopiles</taxon>
        <taxon>Ochrophyta</taxon>
        <taxon>Bacillariophyta</taxon>
        <taxon>Bacillariophyceae</taxon>
        <taxon>Bacillariophycidae</taxon>
        <taxon>Bacillariales</taxon>
        <taxon>Bacillariaceae</taxon>
        <taxon>Cylindrotheca</taxon>
    </lineage>
</organism>
<keyword evidence="2" id="KW-0472">Membrane</keyword>
<feature type="compositionally biased region" description="Basic and acidic residues" evidence="1">
    <location>
        <begin position="521"/>
        <end position="532"/>
    </location>
</feature>
<proteinExistence type="predicted"/>
<evidence type="ECO:0000313" key="3">
    <source>
        <dbReference type="EMBL" id="CAJ1966610.1"/>
    </source>
</evidence>
<feature type="transmembrane region" description="Helical" evidence="2">
    <location>
        <begin position="246"/>
        <end position="266"/>
    </location>
</feature>
<feature type="transmembrane region" description="Helical" evidence="2">
    <location>
        <begin position="201"/>
        <end position="226"/>
    </location>
</feature>
<comment type="caution">
    <text evidence="3">The sequence shown here is derived from an EMBL/GenBank/DDBJ whole genome shotgun (WGS) entry which is preliminary data.</text>
</comment>
<gene>
    <name evidence="3" type="ORF">CYCCA115_LOCUS22195</name>
</gene>
<feature type="transmembrane region" description="Helical" evidence="2">
    <location>
        <begin position="163"/>
        <end position="180"/>
    </location>
</feature>
<evidence type="ECO:0000256" key="2">
    <source>
        <dbReference type="SAM" id="Phobius"/>
    </source>
</evidence>
<sequence length="629" mass="69847">MQSVGSARMISDRRQLAGILLLLGVCATIEPLVDISIFVGKEGFKDGTPVMIASFAAALVQVVFGCLATAVGFLHLVLDYGSPALSGALVVAVQGAWAPFVIRLYKLVEQTIRPYELKTFESLSGVGATAKEEYVSNPFISDEYVPTIRDVRIVGSTGIVGELSYMFAFYGGLAFCAFAIDAFDRYKPTARDGRFYRGRHLLYSFVLALAGLSQLLLGAYILFGFGSGPLHHSITVAMYTVYYPEMTITMGALQMIVGYFGIARHLDIVPAGAGNHQFQAAILFQWISMLAVQYLTQISLSFEGEYPRGLPEMVLLSVGLSAFPAFLDYKMRTTPFNIPPSFYDLHEDPKSFPTDMQGIANRGLILHYTSDDDEEMANQMPELEEEPLIQPNNIDTFQDEEDSDDEDDVVDPSDPNHTDNSRRSHGSDSIDPPTDPLAVDASEDDESEQPFDSDSDPPVPSRRSSQMHPLASTKFFGEEMQQQLEDSIIDDSLIDDSNPQIEAIQDDEGDDGPEIDAIDSLFREKAHHRSSDVTEMASNQLKDLESLPMESSDNEEDNEYNLDRKQKKERSHSRDPPGVTKSKSYSSHDESSDTPDDDTDALDEKLQEIERDLYTDSMEQFRQSLVHIL</sequence>
<accession>A0AAD2JP90</accession>
<feature type="transmembrane region" description="Helical" evidence="2">
    <location>
        <begin position="278"/>
        <end position="296"/>
    </location>
</feature>
<feature type="compositionally biased region" description="Acidic residues" evidence="1">
    <location>
        <begin position="592"/>
        <end position="601"/>
    </location>
</feature>
<dbReference type="AlphaFoldDB" id="A0AAD2JP90"/>
<feature type="compositionally biased region" description="Basic and acidic residues" evidence="1">
    <location>
        <begin position="414"/>
        <end position="428"/>
    </location>
</feature>
<protein>
    <submittedName>
        <fullName evidence="3">Uncharacterized protein</fullName>
    </submittedName>
</protein>
<evidence type="ECO:0000313" key="4">
    <source>
        <dbReference type="Proteomes" id="UP001295423"/>
    </source>
</evidence>
<keyword evidence="2" id="KW-1133">Transmembrane helix</keyword>
<feature type="compositionally biased region" description="Acidic residues" evidence="1">
    <location>
        <begin position="441"/>
        <end position="455"/>
    </location>
</feature>